<dbReference type="PANTHER" id="PTHR46825">
    <property type="entry name" value="D-ALANYL-D-ALANINE-CARBOXYPEPTIDASE/ENDOPEPTIDASE AMPH"/>
    <property type="match status" value="1"/>
</dbReference>
<dbReference type="Gene3D" id="3.40.710.10">
    <property type="entry name" value="DD-peptidase/beta-lactamase superfamily"/>
    <property type="match status" value="1"/>
</dbReference>
<dbReference type="InterPro" id="IPR012338">
    <property type="entry name" value="Beta-lactam/transpept-like"/>
</dbReference>
<dbReference type="SUPFAM" id="SSF56601">
    <property type="entry name" value="beta-lactamase/transpeptidase-like"/>
    <property type="match status" value="1"/>
</dbReference>
<reference evidence="2 3" key="1">
    <citation type="submission" date="2023-05" db="EMBL/GenBank/DDBJ databases">
        <authorList>
            <person name="Guo Y."/>
        </authorList>
    </citation>
    <scope>NUCLEOTIDE SEQUENCE [LARGE SCALE GENOMIC DNA]</scope>
    <source>
        <strain evidence="2 3">GR2756</strain>
    </source>
</reference>
<sequence>MISQQALQSRVEALAAEANVTGIAVGISIGGEKILAHHGIANAETGAAVRADTLFAAGSVTKVFNAALFMTLVDDGLIDLDAPVTSYLSDFRMGSEAERSQVTARMLLNHSAGLPGYGMYGLKPGPDVLARAMQVLNTYPFNSPPGRHWSYSNTGMLVLGRMVEVLLGKTWDDALDERILAPLGCHASCDPERLILDPVAVGHIGASPTDPQKRTDIFRLDSTNGPAGFTMWCDIDAFMRFGRMHLDGGTSAGGKKVLSADAIAEMLKPQFPATWGASDEWGLGWHLRDAGGTTIVTHSGGNAGMHSDLSVVPAHDAVIGVLTNSMTGVMLTQRITDELLNAEFGITANPPPAAPAQPIEVDLAPYVGRYVADDSFAEVVETNGKLVITTDGDKRLEMLMRKLFFTFPMPPLTLTPFADDGRFLSDLGMPVTFIVEDGQSKASYARLGKIYRREG</sequence>
<protein>
    <submittedName>
        <fullName evidence="2">Serine hydrolase domain-containing protein</fullName>
        <ecNumber evidence="2">3.1.1.103</ecNumber>
    </submittedName>
</protein>
<keyword evidence="2" id="KW-0378">Hydrolase</keyword>
<organism evidence="2 3">
    <name type="scientific">Sphingosinicella rhizophila</name>
    <dbReference type="NCBI Taxonomy" id="3050082"/>
    <lineage>
        <taxon>Bacteria</taxon>
        <taxon>Pseudomonadati</taxon>
        <taxon>Pseudomonadota</taxon>
        <taxon>Alphaproteobacteria</taxon>
        <taxon>Sphingomonadales</taxon>
        <taxon>Sphingosinicellaceae</taxon>
        <taxon>Sphingosinicella</taxon>
    </lineage>
</organism>
<dbReference type="Proteomes" id="UP001259572">
    <property type="component" value="Unassembled WGS sequence"/>
</dbReference>
<proteinExistence type="predicted"/>
<comment type="caution">
    <text evidence="2">The sequence shown here is derived from an EMBL/GenBank/DDBJ whole genome shotgun (WGS) entry which is preliminary data.</text>
</comment>
<dbReference type="InterPro" id="IPR050491">
    <property type="entry name" value="AmpC-like"/>
</dbReference>
<evidence type="ECO:0000259" key="1">
    <source>
        <dbReference type="Pfam" id="PF00144"/>
    </source>
</evidence>
<evidence type="ECO:0000313" key="3">
    <source>
        <dbReference type="Proteomes" id="UP001259572"/>
    </source>
</evidence>
<evidence type="ECO:0000313" key="2">
    <source>
        <dbReference type="EMBL" id="MDT9600216.1"/>
    </source>
</evidence>
<dbReference type="RefSeq" id="WP_315727314.1">
    <property type="nucleotide sequence ID" value="NZ_JAVUPU010000007.1"/>
</dbReference>
<feature type="domain" description="Beta-lactamase-related" evidence="1">
    <location>
        <begin position="8"/>
        <end position="329"/>
    </location>
</feature>
<dbReference type="EC" id="3.1.1.103" evidence="2"/>
<accession>A0ABU3Q9X8</accession>
<dbReference type="Pfam" id="PF00144">
    <property type="entry name" value="Beta-lactamase"/>
    <property type="match status" value="1"/>
</dbReference>
<gene>
    <name evidence="2" type="ORF">RQX22_14740</name>
</gene>
<keyword evidence="3" id="KW-1185">Reference proteome</keyword>
<name>A0ABU3Q9X8_9SPHN</name>
<dbReference type="GO" id="GO:0016787">
    <property type="term" value="F:hydrolase activity"/>
    <property type="evidence" value="ECO:0007669"/>
    <property type="project" value="UniProtKB-KW"/>
</dbReference>
<dbReference type="PANTHER" id="PTHR46825:SF15">
    <property type="entry name" value="BETA-LACTAMASE-RELATED DOMAIN-CONTAINING PROTEIN"/>
    <property type="match status" value="1"/>
</dbReference>
<dbReference type="InterPro" id="IPR001466">
    <property type="entry name" value="Beta-lactam-related"/>
</dbReference>
<dbReference type="EMBL" id="JAVUPU010000007">
    <property type="protein sequence ID" value="MDT9600216.1"/>
    <property type="molecule type" value="Genomic_DNA"/>
</dbReference>